<gene>
    <name evidence="2" type="ORF">CKF58_05215</name>
</gene>
<keyword evidence="3" id="KW-1185">Reference proteome</keyword>
<dbReference type="EMBL" id="NRJG01000093">
    <property type="protein sequence ID" value="RIY37153.1"/>
    <property type="molecule type" value="Genomic_DNA"/>
</dbReference>
<keyword evidence="1" id="KW-0472">Membrane</keyword>
<dbReference type="OrthoDB" id="148351at2"/>
<comment type="caution">
    <text evidence="2">The sequence shown here is derived from an EMBL/GenBank/DDBJ whole genome shotgun (WGS) entry which is preliminary data.</text>
</comment>
<name>A0A3A1YFX4_9GAMM</name>
<organism evidence="2 3">
    <name type="scientific">Psittacicella hinzii</name>
    <dbReference type="NCBI Taxonomy" id="2028575"/>
    <lineage>
        <taxon>Bacteria</taxon>
        <taxon>Pseudomonadati</taxon>
        <taxon>Pseudomonadota</taxon>
        <taxon>Gammaproteobacteria</taxon>
        <taxon>Pasteurellales</taxon>
        <taxon>Psittacicellaceae</taxon>
        <taxon>Psittacicella</taxon>
    </lineage>
</organism>
<reference evidence="2 3" key="1">
    <citation type="submission" date="2017-08" db="EMBL/GenBank/DDBJ databases">
        <title>Reclassification of Bisgaard taxon 37 and 44.</title>
        <authorList>
            <person name="Christensen H."/>
        </authorList>
    </citation>
    <scope>NUCLEOTIDE SEQUENCE [LARGE SCALE GENOMIC DNA]</scope>
    <source>
        <strain evidence="2 3">111</strain>
    </source>
</reference>
<dbReference type="AlphaFoldDB" id="A0A3A1YFX4"/>
<proteinExistence type="predicted"/>
<dbReference type="RefSeq" id="WP_119531675.1">
    <property type="nucleotide sequence ID" value="NZ_JBHSSP010000004.1"/>
</dbReference>
<sequence length="128" mass="13944">MSNLTKGILLTLLSVLTGAAMALLYKLIGEGISTYEKVFFRGFASMVVSLAIIRHIRVQAAKKKLKHKLPDDLAATANAYVTPTSAINAVATTTAATIVPEPLHPQVYEVKPEVLLKPTDPYLFWFMG</sequence>
<evidence type="ECO:0000313" key="2">
    <source>
        <dbReference type="EMBL" id="RIY37153.1"/>
    </source>
</evidence>
<protein>
    <submittedName>
        <fullName evidence="2">Uncharacterized protein</fullName>
    </submittedName>
</protein>
<accession>A0A3A1YFX4</accession>
<evidence type="ECO:0000256" key="1">
    <source>
        <dbReference type="SAM" id="Phobius"/>
    </source>
</evidence>
<keyword evidence="1" id="KW-0812">Transmembrane</keyword>
<feature type="transmembrane region" description="Helical" evidence="1">
    <location>
        <begin position="38"/>
        <end position="56"/>
    </location>
</feature>
<evidence type="ECO:0000313" key="3">
    <source>
        <dbReference type="Proteomes" id="UP000265916"/>
    </source>
</evidence>
<keyword evidence="1" id="KW-1133">Transmembrane helix</keyword>
<dbReference type="Proteomes" id="UP000265916">
    <property type="component" value="Unassembled WGS sequence"/>
</dbReference>